<feature type="domain" description="Xylose isomerase-like TIM barrel" evidence="1">
    <location>
        <begin position="66"/>
        <end position="304"/>
    </location>
</feature>
<dbReference type="PANTHER" id="PTHR12110">
    <property type="entry name" value="HYDROXYPYRUVATE ISOMERASE"/>
    <property type="match status" value="1"/>
</dbReference>
<dbReference type="Pfam" id="PF01261">
    <property type="entry name" value="AP_endonuc_2"/>
    <property type="match status" value="1"/>
</dbReference>
<dbReference type="NCBIfam" id="TIGR01409">
    <property type="entry name" value="TAT_signal_seq"/>
    <property type="match status" value="1"/>
</dbReference>
<accession>A0ABW1EMG2</accession>
<dbReference type="SUPFAM" id="SSF51658">
    <property type="entry name" value="Xylose isomerase-like"/>
    <property type="match status" value="1"/>
</dbReference>
<dbReference type="RefSeq" id="WP_263331972.1">
    <property type="nucleotide sequence ID" value="NZ_JAGSYH010000001.1"/>
</dbReference>
<dbReference type="PROSITE" id="PS51318">
    <property type="entry name" value="TAT"/>
    <property type="match status" value="1"/>
</dbReference>
<protein>
    <submittedName>
        <fullName evidence="2">Sugar phosphate isomerase/epimerase family protein</fullName>
    </submittedName>
</protein>
<dbReference type="InterPro" id="IPR006311">
    <property type="entry name" value="TAT_signal"/>
</dbReference>
<dbReference type="InterPro" id="IPR013022">
    <property type="entry name" value="Xyl_isomerase-like_TIM-brl"/>
</dbReference>
<gene>
    <name evidence="2" type="ORF">ACFPT7_22495</name>
</gene>
<organism evidence="2 3">
    <name type="scientific">Acidicapsa dinghuensis</name>
    <dbReference type="NCBI Taxonomy" id="2218256"/>
    <lineage>
        <taxon>Bacteria</taxon>
        <taxon>Pseudomonadati</taxon>
        <taxon>Acidobacteriota</taxon>
        <taxon>Terriglobia</taxon>
        <taxon>Terriglobales</taxon>
        <taxon>Acidobacteriaceae</taxon>
        <taxon>Acidicapsa</taxon>
    </lineage>
</organism>
<comment type="caution">
    <text evidence="2">The sequence shown here is derived from an EMBL/GenBank/DDBJ whole genome shotgun (WGS) entry which is preliminary data.</text>
</comment>
<dbReference type="Proteomes" id="UP001596091">
    <property type="component" value="Unassembled WGS sequence"/>
</dbReference>
<dbReference type="PANTHER" id="PTHR12110:SF21">
    <property type="entry name" value="XYLOSE ISOMERASE-LIKE TIM BARREL DOMAIN-CONTAINING PROTEIN"/>
    <property type="match status" value="1"/>
</dbReference>
<dbReference type="InterPro" id="IPR050312">
    <property type="entry name" value="IolE/XylAMocC-like"/>
</dbReference>
<reference evidence="3" key="1">
    <citation type="journal article" date="2019" name="Int. J. Syst. Evol. Microbiol.">
        <title>The Global Catalogue of Microorganisms (GCM) 10K type strain sequencing project: providing services to taxonomists for standard genome sequencing and annotation.</title>
        <authorList>
            <consortium name="The Broad Institute Genomics Platform"/>
            <consortium name="The Broad Institute Genome Sequencing Center for Infectious Disease"/>
            <person name="Wu L."/>
            <person name="Ma J."/>
        </authorList>
    </citation>
    <scope>NUCLEOTIDE SEQUENCE [LARGE SCALE GENOMIC DNA]</scope>
    <source>
        <strain evidence="3">JCM 4087</strain>
    </source>
</reference>
<evidence type="ECO:0000313" key="2">
    <source>
        <dbReference type="EMBL" id="MFC5865094.1"/>
    </source>
</evidence>
<dbReference type="Gene3D" id="3.20.20.150">
    <property type="entry name" value="Divalent-metal-dependent TIM barrel enzymes"/>
    <property type="match status" value="1"/>
</dbReference>
<dbReference type="GO" id="GO:0016853">
    <property type="term" value="F:isomerase activity"/>
    <property type="evidence" value="ECO:0007669"/>
    <property type="project" value="UniProtKB-KW"/>
</dbReference>
<keyword evidence="2" id="KW-0413">Isomerase</keyword>
<keyword evidence="3" id="KW-1185">Reference proteome</keyword>
<proteinExistence type="predicted"/>
<dbReference type="EMBL" id="JBHSPH010000010">
    <property type="protein sequence ID" value="MFC5865094.1"/>
    <property type="molecule type" value="Genomic_DNA"/>
</dbReference>
<name>A0ABW1EMG2_9BACT</name>
<sequence length="341" mass="37432">MESEGSFWNRRDFLKVGGTSAAALGVAGAKAVAAPTTQEHAGQTAMPADTPYPKLSIITPYSPEKFAFAAQAGYEGVVVTPGPDFNPNLSDSAIDRILASARNAGIRIISIEYFGPNHTDPDAGKRSAANAEFVRALEFGHRLGCKFVGTFSGGMPGASMDDQAKAFADVFHEKYLPVCEKLDVSMGWENYPNNANFASTPAAMQAIFDRVPSKRLGLEFDPSHFVRQYIDPISVAWQLKDRILAVHAKDTEIIKPVLQQVGIAGHGWWRYRIPGQGIVKWPEFLTVLLQIQFNGGIAVEHEDEFWDAPHSGNLPDFPQQRKDGFILARRFLGQYLPGRLV</sequence>
<dbReference type="InterPro" id="IPR019546">
    <property type="entry name" value="TAT_signal_bac_arc"/>
</dbReference>
<evidence type="ECO:0000259" key="1">
    <source>
        <dbReference type="Pfam" id="PF01261"/>
    </source>
</evidence>
<evidence type="ECO:0000313" key="3">
    <source>
        <dbReference type="Proteomes" id="UP001596091"/>
    </source>
</evidence>
<dbReference type="InterPro" id="IPR036237">
    <property type="entry name" value="Xyl_isomerase-like_sf"/>
</dbReference>